<dbReference type="InterPro" id="IPR002716">
    <property type="entry name" value="PIN_dom"/>
</dbReference>
<dbReference type="AlphaFoldDB" id="A0A179D1N0"/>
<dbReference type="InterPro" id="IPR029060">
    <property type="entry name" value="PIN-like_dom_sf"/>
</dbReference>
<evidence type="ECO:0000313" key="3">
    <source>
        <dbReference type="Proteomes" id="UP000078390"/>
    </source>
</evidence>
<dbReference type="PANTHER" id="PTHR34610:SF3">
    <property type="entry name" value="SSL7007 PROTEIN"/>
    <property type="match status" value="1"/>
</dbReference>
<comment type="caution">
    <text evidence="2">The sequence shown here is derived from an EMBL/GenBank/DDBJ whole genome shotgun (WGS) entry which is preliminary data.</text>
</comment>
<name>A0A179D1N0_9BACT</name>
<keyword evidence="3" id="KW-1185">Reference proteome</keyword>
<proteinExistence type="predicted"/>
<gene>
    <name evidence="2" type="ORF">TDIS_1965</name>
</gene>
<feature type="domain" description="PIN" evidence="1">
    <location>
        <begin position="3"/>
        <end position="88"/>
    </location>
</feature>
<protein>
    <submittedName>
        <fullName evidence="2">Putative nucleic acid-binding protein, contains PIN domain</fullName>
    </submittedName>
</protein>
<sequence>MLLARARRGEFDLFVCPKILEEFERILSEKIKVPRALIEEALSMILEASEMIQPTRAIQGVCRDEDDDQILACALSAEADYLVSGDKDLLEIGSFGNLKIVPPRDFEALFED</sequence>
<dbReference type="NCBIfam" id="TIGR00305">
    <property type="entry name" value="putative toxin-antitoxin system toxin component, PIN family"/>
    <property type="match status" value="1"/>
</dbReference>
<dbReference type="InterPro" id="IPR002850">
    <property type="entry name" value="PIN_toxin-like"/>
</dbReference>
<dbReference type="EMBL" id="LWLG01000019">
    <property type="protein sequence ID" value="OAQ19966.1"/>
    <property type="molecule type" value="Genomic_DNA"/>
</dbReference>
<accession>A0A179D1N0</accession>
<organism evidence="2 3">
    <name type="scientific">Thermosulfurimonas dismutans</name>
    <dbReference type="NCBI Taxonomy" id="999894"/>
    <lineage>
        <taxon>Bacteria</taxon>
        <taxon>Pseudomonadati</taxon>
        <taxon>Thermodesulfobacteriota</taxon>
        <taxon>Thermodesulfobacteria</taxon>
        <taxon>Thermodesulfobacteriales</taxon>
        <taxon>Thermodesulfobacteriaceae</taxon>
        <taxon>Thermosulfurimonas</taxon>
    </lineage>
</organism>
<dbReference type="Pfam" id="PF13470">
    <property type="entry name" value="PIN_3"/>
    <property type="match status" value="1"/>
</dbReference>
<dbReference type="STRING" id="999894.TDIS_1965"/>
<evidence type="ECO:0000259" key="1">
    <source>
        <dbReference type="Pfam" id="PF13470"/>
    </source>
</evidence>
<dbReference type="Proteomes" id="UP000078390">
    <property type="component" value="Unassembled WGS sequence"/>
</dbReference>
<dbReference type="PANTHER" id="PTHR34610">
    <property type="entry name" value="SSL7007 PROTEIN"/>
    <property type="match status" value="1"/>
</dbReference>
<dbReference type="SUPFAM" id="SSF88723">
    <property type="entry name" value="PIN domain-like"/>
    <property type="match status" value="1"/>
</dbReference>
<reference evidence="2 3" key="1">
    <citation type="submission" date="2016-04" db="EMBL/GenBank/DDBJ databases">
        <title>Genome analysis of Thermosulfurimonas dismutans, the first thermophilic sulfur-disproportionating bacterium of the phylum Thermodesulfobacteria.</title>
        <authorList>
            <person name="Mardanov A.V."/>
            <person name="Beletsky A.V."/>
            <person name="Kadnikov V.V."/>
            <person name="Slobodkin A.I."/>
            <person name="Ravin N.V."/>
        </authorList>
    </citation>
    <scope>NUCLEOTIDE SEQUENCE [LARGE SCALE GENOMIC DNA]</scope>
    <source>
        <strain evidence="2 3">S95</strain>
    </source>
</reference>
<evidence type="ECO:0000313" key="2">
    <source>
        <dbReference type="EMBL" id="OAQ19966.1"/>
    </source>
</evidence>